<dbReference type="EMBL" id="KN848103">
    <property type="protein sequence ID" value="KIX92548.1"/>
    <property type="molecule type" value="Genomic_DNA"/>
</dbReference>
<evidence type="ECO:0000313" key="1">
    <source>
        <dbReference type="EMBL" id="KIX92548.1"/>
    </source>
</evidence>
<gene>
    <name evidence="1" type="ORF">Z520_11724</name>
</gene>
<dbReference type="Proteomes" id="UP000053411">
    <property type="component" value="Unassembled WGS sequence"/>
</dbReference>
<dbReference type="AlphaFoldDB" id="A0A0D2K8A6"/>
<accession>A0A0D2K8A6</accession>
<dbReference type="VEuPathDB" id="FungiDB:Z520_11724"/>
<keyword evidence="2" id="KW-1185">Reference proteome</keyword>
<dbReference type="GeneID" id="27717470"/>
<proteinExistence type="predicted"/>
<sequence length="188" mass="21949">MNVGYGGEIIKDLNRNVQRSLRDYFKKLSSAIKAQLDAQMDDYQKGKRKDRPKDLSIQDLENAVVSKFKYMWFERPETSLVSARTDDMIKFGKMKILKKMLWTHEPYWASDLSESVLRMTPRLPGAHVLQCFLVRYYPQQYVWCYASFPVEEKLLYQKGFNGEHEYWWGIIGQPPSTTDIGLGTFAGV</sequence>
<dbReference type="RefSeq" id="XP_016626671.1">
    <property type="nucleotide sequence ID" value="XM_016782212.1"/>
</dbReference>
<reference evidence="1 2" key="1">
    <citation type="submission" date="2015-01" db="EMBL/GenBank/DDBJ databases">
        <title>The Genome Sequence of Fonsecaea multimorphosa CBS 102226.</title>
        <authorList>
            <consortium name="The Broad Institute Genomics Platform"/>
            <person name="Cuomo C."/>
            <person name="de Hoog S."/>
            <person name="Gorbushina A."/>
            <person name="Stielow B."/>
            <person name="Teixiera M."/>
            <person name="Abouelleil A."/>
            <person name="Chapman S.B."/>
            <person name="Priest M."/>
            <person name="Young S.K."/>
            <person name="Wortman J."/>
            <person name="Nusbaum C."/>
            <person name="Birren B."/>
        </authorList>
    </citation>
    <scope>NUCLEOTIDE SEQUENCE [LARGE SCALE GENOMIC DNA]</scope>
    <source>
        <strain evidence="1 2">CBS 102226</strain>
    </source>
</reference>
<protein>
    <submittedName>
        <fullName evidence="1">Uncharacterized protein</fullName>
    </submittedName>
</protein>
<organism evidence="1 2">
    <name type="scientific">Fonsecaea multimorphosa CBS 102226</name>
    <dbReference type="NCBI Taxonomy" id="1442371"/>
    <lineage>
        <taxon>Eukaryota</taxon>
        <taxon>Fungi</taxon>
        <taxon>Dikarya</taxon>
        <taxon>Ascomycota</taxon>
        <taxon>Pezizomycotina</taxon>
        <taxon>Eurotiomycetes</taxon>
        <taxon>Chaetothyriomycetidae</taxon>
        <taxon>Chaetothyriales</taxon>
        <taxon>Herpotrichiellaceae</taxon>
        <taxon>Fonsecaea</taxon>
    </lineage>
</organism>
<evidence type="ECO:0000313" key="2">
    <source>
        <dbReference type="Proteomes" id="UP000053411"/>
    </source>
</evidence>
<name>A0A0D2K8A6_9EURO</name>